<keyword evidence="3 6" id="KW-0808">Transferase</keyword>
<dbReference type="InterPro" id="IPR013123">
    <property type="entry name" value="SpoU_subst-bd"/>
</dbReference>
<dbReference type="GO" id="GO:0005829">
    <property type="term" value="C:cytosol"/>
    <property type="evidence" value="ECO:0007669"/>
    <property type="project" value="TreeGrafter"/>
</dbReference>
<evidence type="ECO:0000259" key="5">
    <source>
        <dbReference type="SMART" id="SM00967"/>
    </source>
</evidence>
<dbReference type="InterPro" id="IPR029028">
    <property type="entry name" value="Alpha/beta_knot_MTases"/>
</dbReference>
<evidence type="ECO:0000256" key="3">
    <source>
        <dbReference type="ARBA" id="ARBA00022679"/>
    </source>
</evidence>
<dbReference type="Gene3D" id="3.30.1330.30">
    <property type="match status" value="1"/>
</dbReference>
<dbReference type="CDD" id="cd18095">
    <property type="entry name" value="SpoU-like_rRNA-MTase"/>
    <property type="match status" value="1"/>
</dbReference>
<comment type="similarity">
    <text evidence="1">Belongs to the class IV-like SAM-binding methyltransferase superfamily. RNA methyltransferase TrmH family.</text>
</comment>
<keyword evidence="7" id="KW-1185">Reference proteome</keyword>
<proteinExistence type="inferred from homology"/>
<name>A0A495XXI9_9MICO</name>
<dbReference type="GO" id="GO:0032259">
    <property type="term" value="P:methylation"/>
    <property type="evidence" value="ECO:0007669"/>
    <property type="project" value="UniProtKB-KW"/>
</dbReference>
<keyword evidence="2 6" id="KW-0489">Methyltransferase</keyword>
<dbReference type="Pfam" id="PF08032">
    <property type="entry name" value="SpoU_sub_bind"/>
    <property type="match status" value="1"/>
</dbReference>
<accession>A0A495XXI9</accession>
<dbReference type="PANTHER" id="PTHR46429">
    <property type="entry name" value="23S RRNA (GUANOSINE-2'-O-)-METHYLTRANSFERASE RLMB"/>
    <property type="match status" value="1"/>
</dbReference>
<dbReference type="PANTHER" id="PTHR46429:SF2">
    <property type="entry name" value="TRNA_RRNA METHYLTRANSFERASE"/>
    <property type="match status" value="1"/>
</dbReference>
<comment type="caution">
    <text evidence="6">The sequence shown here is derived from an EMBL/GenBank/DDBJ whole genome shotgun (WGS) entry which is preliminary data.</text>
</comment>
<evidence type="ECO:0000256" key="2">
    <source>
        <dbReference type="ARBA" id="ARBA00022603"/>
    </source>
</evidence>
<dbReference type="SUPFAM" id="SSF55315">
    <property type="entry name" value="L30e-like"/>
    <property type="match status" value="1"/>
</dbReference>
<dbReference type="GO" id="GO:0006396">
    <property type="term" value="P:RNA processing"/>
    <property type="evidence" value="ECO:0007669"/>
    <property type="project" value="InterPro"/>
</dbReference>
<dbReference type="Gene3D" id="3.40.1280.10">
    <property type="match status" value="1"/>
</dbReference>
<dbReference type="InterPro" id="IPR029026">
    <property type="entry name" value="tRNA_m1G_MTases_N"/>
</dbReference>
<dbReference type="AlphaFoldDB" id="A0A495XXI9"/>
<dbReference type="GO" id="GO:0008173">
    <property type="term" value="F:RNA methyltransferase activity"/>
    <property type="evidence" value="ECO:0007669"/>
    <property type="project" value="InterPro"/>
</dbReference>
<protein>
    <submittedName>
        <fullName evidence="6">TrmH family RNA methyltransferase</fullName>
    </submittedName>
</protein>
<gene>
    <name evidence="6" type="ORF">DFJ68_0629</name>
</gene>
<dbReference type="OrthoDB" id="9794400at2"/>
<organism evidence="6 7">
    <name type="scientific">Terracoccus luteus</name>
    <dbReference type="NCBI Taxonomy" id="53356"/>
    <lineage>
        <taxon>Bacteria</taxon>
        <taxon>Bacillati</taxon>
        <taxon>Actinomycetota</taxon>
        <taxon>Actinomycetes</taxon>
        <taxon>Micrococcales</taxon>
        <taxon>Intrasporangiaceae</taxon>
        <taxon>Terracoccus</taxon>
    </lineage>
</organism>
<feature type="region of interest" description="Disordered" evidence="4">
    <location>
        <begin position="265"/>
        <end position="287"/>
    </location>
</feature>
<dbReference type="EMBL" id="RBXT01000001">
    <property type="protein sequence ID" value="RKT77213.1"/>
    <property type="molecule type" value="Genomic_DNA"/>
</dbReference>
<dbReference type="Proteomes" id="UP000278440">
    <property type="component" value="Unassembled WGS sequence"/>
</dbReference>
<evidence type="ECO:0000313" key="7">
    <source>
        <dbReference type="Proteomes" id="UP000278440"/>
    </source>
</evidence>
<evidence type="ECO:0000313" key="6">
    <source>
        <dbReference type="EMBL" id="RKT77213.1"/>
    </source>
</evidence>
<dbReference type="InterPro" id="IPR004441">
    <property type="entry name" value="rRNA_MeTrfase_TrmH"/>
</dbReference>
<dbReference type="InterPro" id="IPR001537">
    <property type="entry name" value="SpoU_MeTrfase"/>
</dbReference>
<evidence type="ECO:0000256" key="4">
    <source>
        <dbReference type="SAM" id="MobiDB-lite"/>
    </source>
</evidence>
<reference evidence="6 7" key="1">
    <citation type="submission" date="2018-10" db="EMBL/GenBank/DDBJ databases">
        <title>Sequencing the genomes of 1000 actinobacteria strains.</title>
        <authorList>
            <person name="Klenk H.-P."/>
        </authorList>
    </citation>
    <scope>NUCLEOTIDE SEQUENCE [LARGE SCALE GENOMIC DNA]</scope>
    <source>
        <strain evidence="6 7">DSM 44267</strain>
    </source>
</reference>
<dbReference type="SUPFAM" id="SSF75217">
    <property type="entry name" value="alpha/beta knot"/>
    <property type="match status" value="1"/>
</dbReference>
<dbReference type="SMART" id="SM00967">
    <property type="entry name" value="SpoU_sub_bind"/>
    <property type="match status" value="1"/>
</dbReference>
<feature type="domain" description="RNA 2-O ribose methyltransferase substrate binding" evidence="5">
    <location>
        <begin position="29"/>
        <end position="104"/>
    </location>
</feature>
<dbReference type="InterPro" id="IPR029064">
    <property type="entry name" value="Ribosomal_eL30-like_sf"/>
</dbReference>
<sequence length="287" mass="29933">MLTNPRSDRVKAVRALSRRSVRSRSGEFVAEGPQSVREALRHRPDAVRDVYVTPEAADRHPAIVDAARAAGVTVHDTAPEVLAAMVDTESPQGLVAVCRAVDRPLDEVLDGLPERALVLVLTHVRDPGNAGTVIRGADAAGADAVVVSDASVELYNPKVVRSTAGSLWHLPVSVGAPVTEILDGLRARGVALLAADGAGTTLLPEVDLDRSHAWVMGNEAWGLPEPLRAQCEEVVRVPIHGHAESLNLAMAATVCLYASAGARHPDGRGDTPVGTEAGSDVGVGGRG</sequence>
<dbReference type="GO" id="GO:0003723">
    <property type="term" value="F:RNA binding"/>
    <property type="evidence" value="ECO:0007669"/>
    <property type="project" value="InterPro"/>
</dbReference>
<dbReference type="Pfam" id="PF00588">
    <property type="entry name" value="SpoU_methylase"/>
    <property type="match status" value="1"/>
</dbReference>
<dbReference type="RefSeq" id="WP_121030945.1">
    <property type="nucleotide sequence ID" value="NZ_RBXT01000001.1"/>
</dbReference>
<evidence type="ECO:0000256" key="1">
    <source>
        <dbReference type="ARBA" id="ARBA00007228"/>
    </source>
</evidence>